<feature type="compositionally biased region" description="Basic and acidic residues" evidence="1">
    <location>
        <begin position="215"/>
        <end position="227"/>
    </location>
</feature>
<evidence type="ECO:0000313" key="3">
    <source>
        <dbReference type="Proteomes" id="UP001224775"/>
    </source>
</evidence>
<accession>A0AAD8XSB2</accession>
<protein>
    <submittedName>
        <fullName evidence="2">Uncharacterized protein</fullName>
    </submittedName>
</protein>
<feature type="compositionally biased region" description="Basic and acidic residues" evidence="1">
    <location>
        <begin position="55"/>
        <end position="70"/>
    </location>
</feature>
<dbReference type="Proteomes" id="UP001224775">
    <property type="component" value="Unassembled WGS sequence"/>
</dbReference>
<feature type="region of interest" description="Disordered" evidence="1">
    <location>
        <begin position="128"/>
        <end position="227"/>
    </location>
</feature>
<feature type="compositionally biased region" description="Basic residues" evidence="1">
    <location>
        <begin position="189"/>
        <end position="209"/>
    </location>
</feature>
<reference evidence="2" key="1">
    <citation type="submission" date="2023-06" db="EMBL/GenBank/DDBJ databases">
        <title>Survivors Of The Sea: Transcriptome response of Skeletonema marinoi to long-term dormancy.</title>
        <authorList>
            <person name="Pinder M.I.M."/>
            <person name="Kourtchenko O."/>
            <person name="Robertson E.K."/>
            <person name="Larsson T."/>
            <person name="Maumus F."/>
            <person name="Osuna-Cruz C.M."/>
            <person name="Vancaester E."/>
            <person name="Stenow R."/>
            <person name="Vandepoele K."/>
            <person name="Ploug H."/>
            <person name="Bruchert V."/>
            <person name="Godhe A."/>
            <person name="Topel M."/>
        </authorList>
    </citation>
    <scope>NUCLEOTIDE SEQUENCE</scope>
    <source>
        <strain evidence="2">R05AC</strain>
    </source>
</reference>
<comment type="caution">
    <text evidence="2">The sequence shown here is derived from an EMBL/GenBank/DDBJ whole genome shotgun (WGS) entry which is preliminary data.</text>
</comment>
<name>A0AAD8XSB2_9STRA</name>
<evidence type="ECO:0000256" key="1">
    <source>
        <dbReference type="SAM" id="MobiDB-lite"/>
    </source>
</evidence>
<sequence length="227" mass="25303">MEEAPKIERLISSRGIALSDAANILKSYVAIIDHPRKPSSADDIPPSSDDGGDDDTNKKSRQDLAEEKEEERLLARLGQLDPKESLNNRLGSISEDVYERLRMIMESVCGEAEGRVVSAVGVYASAKAVEQSGDEGGGVNEELDNGEDEFMKELEEAERLETDQLQEPKEEEEQPQQQQQQIDYDQKKKDKKAKKAAKKAKKEAKKRKASSGGANEEKRIKVEEDQD</sequence>
<keyword evidence="3" id="KW-1185">Reference proteome</keyword>
<proteinExistence type="predicted"/>
<organism evidence="2 3">
    <name type="scientific">Skeletonema marinoi</name>
    <dbReference type="NCBI Taxonomy" id="267567"/>
    <lineage>
        <taxon>Eukaryota</taxon>
        <taxon>Sar</taxon>
        <taxon>Stramenopiles</taxon>
        <taxon>Ochrophyta</taxon>
        <taxon>Bacillariophyta</taxon>
        <taxon>Coscinodiscophyceae</taxon>
        <taxon>Thalassiosirophycidae</taxon>
        <taxon>Thalassiosirales</taxon>
        <taxon>Skeletonemataceae</taxon>
        <taxon>Skeletonema</taxon>
        <taxon>Skeletonema marinoi-dohrnii complex</taxon>
    </lineage>
</organism>
<dbReference type="AlphaFoldDB" id="A0AAD8XSB2"/>
<feature type="region of interest" description="Disordered" evidence="1">
    <location>
        <begin position="35"/>
        <end position="70"/>
    </location>
</feature>
<dbReference type="EMBL" id="JATAAI010000060">
    <property type="protein sequence ID" value="KAK1732713.1"/>
    <property type="molecule type" value="Genomic_DNA"/>
</dbReference>
<feature type="compositionally biased region" description="Basic and acidic residues" evidence="1">
    <location>
        <begin position="149"/>
        <end position="168"/>
    </location>
</feature>
<evidence type="ECO:0000313" key="2">
    <source>
        <dbReference type="EMBL" id="KAK1732713.1"/>
    </source>
</evidence>
<gene>
    <name evidence="2" type="ORF">QTG54_016612</name>
</gene>